<sequence length="82" mass="9368">MLPPSDSANDAQADYYLAMLTARWQALETEIVERCNELRKLTPAARKAERGRNIRRIIKRKQAEAASVRDMCAALVARTHER</sequence>
<dbReference type="AlphaFoldDB" id="A0A0J6W5K2"/>
<reference evidence="2 5" key="1">
    <citation type="journal article" date="2015" name="Genome Biol. Evol.">
        <title>Characterization of Three Mycobacterium spp. with Potential Use in Bioremediation by Genome Sequencing and Comparative Genomics.</title>
        <authorList>
            <person name="Das S."/>
            <person name="Pettersson B.M."/>
            <person name="Behra P.R."/>
            <person name="Ramesh M."/>
            <person name="Dasgupta S."/>
            <person name="Bhattacharya A."/>
            <person name="Kirsebom L.A."/>
        </authorList>
    </citation>
    <scope>NUCLEOTIDE SEQUENCE [LARGE SCALE GENOMIC DNA]</scope>
    <source>
        <strain evidence="2 5">DSM 44075</strain>
    </source>
</reference>
<evidence type="ECO:0000313" key="2">
    <source>
        <dbReference type="EMBL" id="KMO77068.1"/>
    </source>
</evidence>
<accession>A0A0J6W5K2</accession>
<evidence type="ECO:0000313" key="4">
    <source>
        <dbReference type="Proteomes" id="UP000034150"/>
    </source>
</evidence>
<dbReference type="PATRIC" id="fig|1807.13.peg.5326"/>
<dbReference type="OrthoDB" id="4640487at2"/>
<dbReference type="RefSeq" id="WP_046365463.1">
    <property type="nucleotide sequence ID" value="NZ_CALTXN010000012.1"/>
</dbReference>
<protein>
    <submittedName>
        <fullName evidence="2">Uncharacterized protein</fullName>
    </submittedName>
</protein>
<keyword evidence="4" id="KW-1185">Reference proteome</keyword>
<proteinExistence type="predicted"/>
<name>A0A0J6W5K2_9MYCO</name>
<evidence type="ECO:0000313" key="5">
    <source>
        <dbReference type="Proteomes" id="UP000036313"/>
    </source>
</evidence>
<dbReference type="Proteomes" id="UP000036313">
    <property type="component" value="Unassembled WGS sequence"/>
</dbReference>
<dbReference type="EMBL" id="SDLP01000001">
    <property type="protein sequence ID" value="TDL11535.1"/>
    <property type="molecule type" value="Genomic_DNA"/>
</dbReference>
<reference evidence="1 4" key="2">
    <citation type="submission" date="2015-04" db="EMBL/GenBank/DDBJ databases">
        <title>Genome sequence of Mycobacterium obuense UC1.</title>
        <authorList>
            <person name="Greninger A.L."/>
            <person name="Cunningham G."/>
            <person name="Chiu C.Y."/>
            <person name="Miller S."/>
        </authorList>
    </citation>
    <scope>NUCLEOTIDE SEQUENCE [LARGE SCALE GENOMIC DNA]</scope>
    <source>
        <strain evidence="1 4">UC1</strain>
    </source>
</reference>
<dbReference type="Proteomes" id="UP000034150">
    <property type="component" value="Unassembled WGS sequence"/>
</dbReference>
<evidence type="ECO:0000313" key="1">
    <source>
        <dbReference type="EMBL" id="KKE99539.1"/>
    </source>
</evidence>
<organism evidence="2 5">
    <name type="scientific">Mycolicibacterium obuense</name>
    <dbReference type="NCBI Taxonomy" id="1807"/>
    <lineage>
        <taxon>Bacteria</taxon>
        <taxon>Bacillati</taxon>
        <taxon>Actinomycetota</taxon>
        <taxon>Actinomycetes</taxon>
        <taxon>Mycobacteriales</taxon>
        <taxon>Mycobacteriaceae</taxon>
        <taxon>Mycolicibacterium</taxon>
    </lineage>
</organism>
<evidence type="ECO:0000313" key="3">
    <source>
        <dbReference type="EMBL" id="TDL11535.1"/>
    </source>
</evidence>
<gene>
    <name evidence="3" type="ORF">EUA04_00485</name>
    <name evidence="2" type="ORF">MOBUDSM44075_02108</name>
    <name evidence="1" type="ORF">WN67_23435</name>
</gene>
<comment type="caution">
    <text evidence="2">The sequence shown here is derived from an EMBL/GenBank/DDBJ whole genome shotgun (WGS) entry which is preliminary data.</text>
</comment>
<dbReference type="STRING" id="1807.MOBUDSM44075_02108"/>
<evidence type="ECO:0000313" key="6">
    <source>
        <dbReference type="Proteomes" id="UP000294952"/>
    </source>
</evidence>
<dbReference type="EMBL" id="JYNU01000011">
    <property type="protein sequence ID" value="KMO77068.1"/>
    <property type="molecule type" value="Genomic_DNA"/>
</dbReference>
<reference evidence="3 6" key="3">
    <citation type="submission" date="2019-01" db="EMBL/GenBank/DDBJ databases">
        <title>High-quality-draft genome sequences of five non-tuberculosis mycobacteriaceae isolated from a nosocomial environment.</title>
        <authorList>
            <person name="Tiago I."/>
            <person name="Alarico S."/>
            <person name="Pereira S.G."/>
            <person name="Coelho C."/>
            <person name="Maranha A."/>
            <person name="Empadinhas N."/>
        </authorList>
    </citation>
    <scope>NUCLEOTIDE SEQUENCE [LARGE SCALE GENOMIC DNA]</scope>
    <source>
        <strain evidence="3 6">22DIII</strain>
    </source>
</reference>
<dbReference type="EMBL" id="LAUZ02000098">
    <property type="protein sequence ID" value="KKE99539.1"/>
    <property type="molecule type" value="Genomic_DNA"/>
</dbReference>
<dbReference type="Proteomes" id="UP000294952">
    <property type="component" value="Unassembled WGS sequence"/>
</dbReference>